<evidence type="ECO:0000313" key="1">
    <source>
        <dbReference type="EMBL" id="RFU63691.1"/>
    </source>
</evidence>
<sequence length="284" mass="32560">MIYKKDANFPYPVLTNTSTSYENSSFLLDVSLEENTNDYRFVINYDISSPFVKQLIATGAAETILIIQSKDNKFYKLEPNQNTIEVPKKRVSLNKRTSIQLHIQSTREINFSDNDDLTSFYEAFKDEIIVPKNALLGFSNIVVFEGSIQNPLVLFEKKLDETLSSDIKIELGSETIIIRYRKEEFQFNGIGSSQAFNNPYIYAGLRTALQRFISEYSDLGEDYVDLTQITQPENLLDFKLYQLMTKKMIEEVSIDNIDEVISLISNKIIEKYAGAIKELINNGN</sequence>
<dbReference type="AlphaFoldDB" id="A0A372LCL4"/>
<dbReference type="EMBL" id="QVTE01000063">
    <property type="protein sequence ID" value="RFU63691.1"/>
    <property type="molecule type" value="Genomic_DNA"/>
</dbReference>
<dbReference type="RefSeq" id="WP_117328379.1">
    <property type="nucleotide sequence ID" value="NZ_QVTE01000063.1"/>
</dbReference>
<dbReference type="OrthoDB" id="1748925at2"/>
<protein>
    <submittedName>
        <fullName evidence="1">Uncharacterized protein</fullName>
    </submittedName>
</protein>
<dbReference type="Proteomes" id="UP000264541">
    <property type="component" value="Unassembled WGS sequence"/>
</dbReference>
<name>A0A372LCL4_9BACI</name>
<evidence type="ECO:0000313" key="2">
    <source>
        <dbReference type="Proteomes" id="UP000264541"/>
    </source>
</evidence>
<reference evidence="1 2" key="1">
    <citation type="submission" date="2018-08" db="EMBL/GenBank/DDBJ databases">
        <title>Bacillus chawlae sp. nov., Bacillus glennii sp. nov., and Bacillus saganii sp. nov. Isolated from the Vehicle Assembly Building at Kennedy Space Center where the Viking Spacecraft were Assembled.</title>
        <authorList>
            <person name="Seuylemezian A."/>
            <person name="Vaishampayan P."/>
        </authorList>
    </citation>
    <scope>NUCLEOTIDE SEQUENCE [LARGE SCALE GENOMIC DNA]</scope>
    <source>
        <strain evidence="1 2">V47-23a</strain>
    </source>
</reference>
<keyword evidence="2" id="KW-1185">Reference proteome</keyword>
<organism evidence="1 2">
    <name type="scientific">Peribacillus saganii</name>
    <dbReference type="NCBI Taxonomy" id="2303992"/>
    <lineage>
        <taxon>Bacteria</taxon>
        <taxon>Bacillati</taxon>
        <taxon>Bacillota</taxon>
        <taxon>Bacilli</taxon>
        <taxon>Bacillales</taxon>
        <taxon>Bacillaceae</taxon>
        <taxon>Peribacillus</taxon>
    </lineage>
</organism>
<accession>A0A372LCL4</accession>
<comment type="caution">
    <text evidence="1">The sequence shown here is derived from an EMBL/GenBank/DDBJ whole genome shotgun (WGS) entry which is preliminary data.</text>
</comment>
<gene>
    <name evidence="1" type="ORF">D0469_19390</name>
</gene>
<proteinExistence type="predicted"/>